<name>A0A699XIR2_TANCI</name>
<evidence type="ECO:0000313" key="1">
    <source>
        <dbReference type="EMBL" id="GFD57726.1"/>
    </source>
</evidence>
<gene>
    <name evidence="1" type="ORF">Tci_929695</name>
</gene>
<reference evidence="1" key="1">
    <citation type="journal article" date="2019" name="Sci. Rep.">
        <title>Draft genome of Tanacetum cinerariifolium, the natural source of mosquito coil.</title>
        <authorList>
            <person name="Yamashiro T."/>
            <person name="Shiraishi A."/>
            <person name="Satake H."/>
            <person name="Nakayama K."/>
        </authorList>
    </citation>
    <scope>NUCLEOTIDE SEQUENCE</scope>
</reference>
<organism evidence="1">
    <name type="scientific">Tanacetum cinerariifolium</name>
    <name type="common">Dalmatian daisy</name>
    <name type="synonym">Chrysanthemum cinerariifolium</name>
    <dbReference type="NCBI Taxonomy" id="118510"/>
    <lineage>
        <taxon>Eukaryota</taxon>
        <taxon>Viridiplantae</taxon>
        <taxon>Streptophyta</taxon>
        <taxon>Embryophyta</taxon>
        <taxon>Tracheophyta</taxon>
        <taxon>Spermatophyta</taxon>
        <taxon>Magnoliopsida</taxon>
        <taxon>eudicotyledons</taxon>
        <taxon>Gunneridae</taxon>
        <taxon>Pentapetalae</taxon>
        <taxon>asterids</taxon>
        <taxon>campanulids</taxon>
        <taxon>Asterales</taxon>
        <taxon>Asteraceae</taxon>
        <taxon>Asteroideae</taxon>
        <taxon>Anthemideae</taxon>
        <taxon>Anthemidinae</taxon>
        <taxon>Tanacetum</taxon>
    </lineage>
</organism>
<accession>A0A699XIR2</accession>
<feature type="non-terminal residue" evidence="1">
    <location>
        <position position="55"/>
    </location>
</feature>
<sequence>MLQGAEPGAAVFAAQWRPASEFSDEEGRCLHREHARQAADAMLAAGQARLVKLRN</sequence>
<comment type="caution">
    <text evidence="1">The sequence shown here is derived from an EMBL/GenBank/DDBJ whole genome shotgun (WGS) entry which is preliminary data.</text>
</comment>
<protein>
    <submittedName>
        <fullName evidence="1">Uncharacterized protein</fullName>
    </submittedName>
</protein>
<dbReference type="EMBL" id="BKCJ011844320">
    <property type="protein sequence ID" value="GFD57726.1"/>
    <property type="molecule type" value="Genomic_DNA"/>
</dbReference>
<dbReference type="AlphaFoldDB" id="A0A699XIR2"/>
<proteinExistence type="predicted"/>